<evidence type="ECO:0000256" key="7">
    <source>
        <dbReference type="ARBA" id="ARBA00047899"/>
    </source>
</evidence>
<sequence length="405" mass="46172">MSSGRIGSALFGVWPQTFMSRAKAPVYEKLPQEIPVDEEKVPGYNLKYFYPANPGDTLKNRYQLDVKVGWGSSSTVWLAHDIRRRGWLRPRRYVALKICNCDTPEEDMTHELDVNIQLSSATHDHRGRGVLATAIEGYKVKSPRGDLHLVLVFELLREPLWLLRRRITHQDYITHESLPFIKTHIRILLEGLDYMHSHGHVIHTDLKLDNIMVAFEDYSTIDSFLQGQTRHPMACKHVGDRIVYRCHNDFGPILKGLGKMIPQITDFGLAQPGSRAKPLIHSIQPNEFRAPEVLLGIGWSYSADMWNFGAMIWELLAGESLFYQPRTEPYSPAQHLADMIALIGDIPPSLIERERQMRHWRWSPLAMNPDGKLCDNVAEFYGGPFLAEDGGFEFSLATTATNIVD</sequence>
<evidence type="ECO:0000256" key="1">
    <source>
        <dbReference type="ARBA" id="ARBA00012513"/>
    </source>
</evidence>
<dbReference type="PROSITE" id="PS00108">
    <property type="entry name" value="PROTEIN_KINASE_ST"/>
    <property type="match status" value="1"/>
</dbReference>
<evidence type="ECO:0000256" key="8">
    <source>
        <dbReference type="ARBA" id="ARBA00048679"/>
    </source>
</evidence>
<dbReference type="InterPro" id="IPR000719">
    <property type="entry name" value="Prot_kinase_dom"/>
</dbReference>
<dbReference type="EMBL" id="BAAFGZ010000512">
    <property type="protein sequence ID" value="GAB0138865.1"/>
    <property type="molecule type" value="Genomic_DNA"/>
</dbReference>
<dbReference type="InterPro" id="IPR011009">
    <property type="entry name" value="Kinase-like_dom_sf"/>
</dbReference>
<evidence type="ECO:0000313" key="13">
    <source>
        <dbReference type="Proteomes" id="UP001562357"/>
    </source>
</evidence>
<protein>
    <recommendedName>
        <fullName evidence="1">non-specific serine/threonine protein kinase</fullName>
        <ecNumber evidence="1">2.7.11.1</ecNumber>
    </recommendedName>
</protein>
<dbReference type="InterPro" id="IPR008271">
    <property type="entry name" value="Ser/Thr_kinase_AS"/>
</dbReference>
<evidence type="ECO:0000313" key="12">
    <source>
        <dbReference type="EMBL" id="GAB0138865.1"/>
    </source>
</evidence>
<keyword evidence="13" id="KW-1185">Reference proteome</keyword>
<keyword evidence="3" id="KW-0808">Transferase</keyword>
<dbReference type="PANTHER" id="PTHR47634:SF9">
    <property type="entry name" value="PROTEIN KINASE DOMAIN-CONTAINING PROTEIN-RELATED"/>
    <property type="match status" value="1"/>
</dbReference>
<comment type="caution">
    <text evidence="12">The sequence shown here is derived from an EMBL/GenBank/DDBJ whole genome shotgun (WGS) entry which is preliminary data.</text>
</comment>
<proteinExistence type="inferred from homology"/>
<comment type="catalytic activity">
    <reaction evidence="7">
        <text>L-threonyl-[protein] + ATP = O-phospho-L-threonyl-[protein] + ADP + H(+)</text>
        <dbReference type="Rhea" id="RHEA:46608"/>
        <dbReference type="Rhea" id="RHEA-COMP:11060"/>
        <dbReference type="Rhea" id="RHEA-COMP:11605"/>
        <dbReference type="ChEBI" id="CHEBI:15378"/>
        <dbReference type="ChEBI" id="CHEBI:30013"/>
        <dbReference type="ChEBI" id="CHEBI:30616"/>
        <dbReference type="ChEBI" id="CHEBI:61977"/>
        <dbReference type="ChEBI" id="CHEBI:456216"/>
        <dbReference type="EC" id="2.7.11.1"/>
    </reaction>
</comment>
<dbReference type="Gene3D" id="1.10.510.10">
    <property type="entry name" value="Transferase(Phosphotransferase) domain 1"/>
    <property type="match status" value="1"/>
</dbReference>
<evidence type="ECO:0000256" key="10">
    <source>
        <dbReference type="RuleBase" id="RU000304"/>
    </source>
</evidence>
<comment type="similarity">
    <text evidence="10">Belongs to the protein kinase superfamily.</text>
</comment>
<dbReference type="InterPro" id="IPR017441">
    <property type="entry name" value="Protein_kinase_ATP_BS"/>
</dbReference>
<dbReference type="EC" id="2.7.11.1" evidence="1"/>
<evidence type="ECO:0000256" key="6">
    <source>
        <dbReference type="ARBA" id="ARBA00022840"/>
    </source>
</evidence>
<dbReference type="PANTHER" id="PTHR47634">
    <property type="entry name" value="PROTEIN KINASE DOMAIN-CONTAINING PROTEIN-RELATED"/>
    <property type="match status" value="1"/>
</dbReference>
<comment type="catalytic activity">
    <reaction evidence="8">
        <text>L-seryl-[protein] + ATP = O-phospho-L-seryl-[protein] + ADP + H(+)</text>
        <dbReference type="Rhea" id="RHEA:17989"/>
        <dbReference type="Rhea" id="RHEA-COMP:9863"/>
        <dbReference type="Rhea" id="RHEA-COMP:11604"/>
        <dbReference type="ChEBI" id="CHEBI:15378"/>
        <dbReference type="ChEBI" id="CHEBI:29999"/>
        <dbReference type="ChEBI" id="CHEBI:30616"/>
        <dbReference type="ChEBI" id="CHEBI:83421"/>
        <dbReference type="ChEBI" id="CHEBI:456216"/>
        <dbReference type="EC" id="2.7.11.1"/>
    </reaction>
</comment>
<dbReference type="Gene3D" id="3.30.200.20">
    <property type="entry name" value="Phosphorylase Kinase, domain 1"/>
    <property type="match status" value="1"/>
</dbReference>
<reference evidence="13" key="1">
    <citation type="submission" date="2024-06" db="EMBL/GenBank/DDBJ databases">
        <title>Draft Genome Sequences of Epichloe bromicola Strains Isolated from Elymus ciliaris.</title>
        <authorList>
            <consortium name="Epichloe bromicola genome sequencing consortium"/>
            <person name="Miura A."/>
            <person name="Imano S."/>
            <person name="Ashida A."/>
            <person name="Sato I."/>
            <person name="Chiba S."/>
            <person name="Tanaka A."/>
            <person name="Camagna M."/>
            <person name="Takemoto D."/>
        </authorList>
    </citation>
    <scope>NUCLEOTIDE SEQUENCE [LARGE SCALE GENOMIC DNA]</scope>
    <source>
        <strain evidence="13">DP</strain>
    </source>
</reference>
<gene>
    <name evidence="12" type="primary">g7087</name>
    <name evidence="12" type="ORF">EsDP_00007087</name>
</gene>
<keyword evidence="4 9" id="KW-0547">Nucleotide-binding</keyword>
<dbReference type="Pfam" id="PF00069">
    <property type="entry name" value="Pkinase"/>
    <property type="match status" value="1"/>
</dbReference>
<evidence type="ECO:0000256" key="2">
    <source>
        <dbReference type="ARBA" id="ARBA00022527"/>
    </source>
</evidence>
<keyword evidence="2 10" id="KW-0723">Serine/threonine-protein kinase</keyword>
<evidence type="ECO:0000259" key="11">
    <source>
        <dbReference type="PROSITE" id="PS50011"/>
    </source>
</evidence>
<evidence type="ECO:0000256" key="5">
    <source>
        <dbReference type="ARBA" id="ARBA00022777"/>
    </source>
</evidence>
<dbReference type="PROSITE" id="PS00107">
    <property type="entry name" value="PROTEIN_KINASE_ATP"/>
    <property type="match status" value="1"/>
</dbReference>
<accession>A0ABQ0CZI5</accession>
<feature type="domain" description="Protein kinase" evidence="11">
    <location>
        <begin position="62"/>
        <end position="405"/>
    </location>
</feature>
<dbReference type="InterPro" id="IPR051334">
    <property type="entry name" value="SRPK"/>
</dbReference>
<dbReference type="PROSITE" id="PS50011">
    <property type="entry name" value="PROTEIN_KINASE_DOM"/>
    <property type="match status" value="1"/>
</dbReference>
<evidence type="ECO:0000256" key="3">
    <source>
        <dbReference type="ARBA" id="ARBA00022679"/>
    </source>
</evidence>
<keyword evidence="5" id="KW-0418">Kinase</keyword>
<dbReference type="SUPFAM" id="SSF56112">
    <property type="entry name" value="Protein kinase-like (PK-like)"/>
    <property type="match status" value="1"/>
</dbReference>
<name>A0ABQ0CZI5_9HYPO</name>
<evidence type="ECO:0000256" key="4">
    <source>
        <dbReference type="ARBA" id="ARBA00022741"/>
    </source>
</evidence>
<dbReference type="SMART" id="SM00220">
    <property type="entry name" value="S_TKc"/>
    <property type="match status" value="1"/>
</dbReference>
<organism evidence="12 13">
    <name type="scientific">Epichloe bromicola</name>
    <dbReference type="NCBI Taxonomy" id="79588"/>
    <lineage>
        <taxon>Eukaryota</taxon>
        <taxon>Fungi</taxon>
        <taxon>Dikarya</taxon>
        <taxon>Ascomycota</taxon>
        <taxon>Pezizomycotina</taxon>
        <taxon>Sordariomycetes</taxon>
        <taxon>Hypocreomycetidae</taxon>
        <taxon>Hypocreales</taxon>
        <taxon>Clavicipitaceae</taxon>
        <taxon>Epichloe</taxon>
    </lineage>
</organism>
<evidence type="ECO:0000256" key="9">
    <source>
        <dbReference type="PROSITE-ProRule" id="PRU10141"/>
    </source>
</evidence>
<feature type="binding site" evidence="9">
    <location>
        <position position="97"/>
    </location>
    <ligand>
        <name>ATP</name>
        <dbReference type="ChEBI" id="CHEBI:30616"/>
    </ligand>
</feature>
<dbReference type="Proteomes" id="UP001562357">
    <property type="component" value="Unassembled WGS sequence"/>
</dbReference>
<keyword evidence="6 9" id="KW-0067">ATP-binding</keyword>